<dbReference type="EMBL" id="AMZH03023602">
    <property type="protein sequence ID" value="RRT36453.1"/>
    <property type="molecule type" value="Genomic_DNA"/>
</dbReference>
<feature type="compositionally biased region" description="Pro residues" evidence="1">
    <location>
        <begin position="1"/>
        <end position="15"/>
    </location>
</feature>
<accession>A0A426XAE6</accession>
<sequence>MSPKPQPSTLDPPPLSATNPPNQFMPLTRQQEKDLDITDLESYAMASIDLIDAKLEAFESRIEDKLHALFAEFRISDLHVRRNRSKVKPKKLTREELRDRSAKGLCWHCDEPWSRDLRYKNGRLLLIEPVDEFEQEEEDLGHEENTEEELQSADCMVADGRILKCDQKCSRVRLVLQGQEIIADSFLPLDDYEAVLDIEWLSTLGDVSYNFFKLIMKVFSKGKQVILHEKHGSDVTTVSMQRIEKVLQKM</sequence>
<reference evidence="2 3" key="1">
    <citation type="journal article" date="2014" name="Agronomy (Basel)">
        <title>A Draft Genome Sequence for Ensete ventricosum, the Drought-Tolerant Tree Against Hunger.</title>
        <authorList>
            <person name="Harrison J."/>
            <person name="Moore K.A."/>
            <person name="Paszkiewicz K."/>
            <person name="Jones T."/>
            <person name="Grant M."/>
            <person name="Ambacheew D."/>
            <person name="Muzemil S."/>
            <person name="Studholme D.J."/>
        </authorList>
    </citation>
    <scope>NUCLEOTIDE SEQUENCE [LARGE SCALE GENOMIC DNA]</scope>
</reference>
<feature type="region of interest" description="Disordered" evidence="1">
    <location>
        <begin position="1"/>
        <end position="25"/>
    </location>
</feature>
<comment type="caution">
    <text evidence="2">The sequence shown here is derived from an EMBL/GenBank/DDBJ whole genome shotgun (WGS) entry which is preliminary data.</text>
</comment>
<dbReference type="Proteomes" id="UP000287651">
    <property type="component" value="Unassembled WGS sequence"/>
</dbReference>
<evidence type="ECO:0000313" key="3">
    <source>
        <dbReference type="Proteomes" id="UP000287651"/>
    </source>
</evidence>
<dbReference type="AlphaFoldDB" id="A0A426XAE6"/>
<gene>
    <name evidence="2" type="ORF">B296_00048057</name>
</gene>
<name>A0A426XAE6_ENSVE</name>
<proteinExistence type="predicted"/>
<evidence type="ECO:0000256" key="1">
    <source>
        <dbReference type="SAM" id="MobiDB-lite"/>
    </source>
</evidence>
<evidence type="ECO:0000313" key="2">
    <source>
        <dbReference type="EMBL" id="RRT36453.1"/>
    </source>
</evidence>
<organism evidence="2 3">
    <name type="scientific">Ensete ventricosum</name>
    <name type="common">Abyssinian banana</name>
    <name type="synonym">Musa ensete</name>
    <dbReference type="NCBI Taxonomy" id="4639"/>
    <lineage>
        <taxon>Eukaryota</taxon>
        <taxon>Viridiplantae</taxon>
        <taxon>Streptophyta</taxon>
        <taxon>Embryophyta</taxon>
        <taxon>Tracheophyta</taxon>
        <taxon>Spermatophyta</taxon>
        <taxon>Magnoliopsida</taxon>
        <taxon>Liliopsida</taxon>
        <taxon>Zingiberales</taxon>
        <taxon>Musaceae</taxon>
        <taxon>Ensete</taxon>
    </lineage>
</organism>
<protein>
    <submittedName>
        <fullName evidence="2">Uncharacterized protein</fullName>
    </submittedName>
</protein>